<keyword evidence="2" id="KW-0732">Signal</keyword>
<evidence type="ECO:0000259" key="4">
    <source>
        <dbReference type="Pfam" id="PF13406"/>
    </source>
</evidence>
<dbReference type="InterPro" id="IPR036365">
    <property type="entry name" value="PGBD-like_sf"/>
</dbReference>
<evidence type="ECO:0000256" key="2">
    <source>
        <dbReference type="SAM" id="SignalP"/>
    </source>
</evidence>
<dbReference type="PANTHER" id="PTHR30163">
    <property type="entry name" value="MEMBRANE-BOUND LYTIC MUREIN TRANSGLYCOSYLASE B"/>
    <property type="match status" value="1"/>
</dbReference>
<dbReference type="SUPFAM" id="SSF53955">
    <property type="entry name" value="Lysozyme-like"/>
    <property type="match status" value="1"/>
</dbReference>
<feature type="region of interest" description="Disordered" evidence="1">
    <location>
        <begin position="41"/>
        <end position="64"/>
    </location>
</feature>
<dbReference type="InterPro" id="IPR036366">
    <property type="entry name" value="PGBDSf"/>
</dbReference>
<dbReference type="InterPro" id="IPR023346">
    <property type="entry name" value="Lysozyme-like_dom_sf"/>
</dbReference>
<dbReference type="eggNOG" id="COG2951">
    <property type="taxonomic scope" value="Bacteria"/>
</dbReference>
<dbReference type="Gene3D" id="1.10.8.350">
    <property type="entry name" value="Bacterial muramidase"/>
    <property type="match status" value="1"/>
</dbReference>
<dbReference type="FunFam" id="1.10.8.350:FF:000001">
    <property type="entry name" value="Lytic murein transglycosylase B"/>
    <property type="match status" value="1"/>
</dbReference>
<dbReference type="InterPro" id="IPR002477">
    <property type="entry name" value="Peptidoglycan-bd-like"/>
</dbReference>
<dbReference type="eggNOG" id="COG3409">
    <property type="taxonomic scope" value="Bacteria"/>
</dbReference>
<dbReference type="Pfam" id="PF01471">
    <property type="entry name" value="PG_binding_1"/>
    <property type="match status" value="1"/>
</dbReference>
<dbReference type="Gene3D" id="1.10.101.10">
    <property type="entry name" value="PGBD-like superfamily/PGBD"/>
    <property type="match status" value="1"/>
</dbReference>
<name>A0A0A0EHD1_9RHOB</name>
<dbReference type="OrthoDB" id="9808544at2"/>
<dbReference type="RefSeq" id="WP_043747061.1">
    <property type="nucleotide sequence ID" value="NZ_AQQX01000002.1"/>
</dbReference>
<feature type="domain" description="Peptidoglycan binding-like" evidence="3">
    <location>
        <begin position="453"/>
        <end position="508"/>
    </location>
</feature>
<gene>
    <name evidence="5" type="ORF">ATO9_06850</name>
</gene>
<dbReference type="STRING" id="1461694.ATO9_06850"/>
<organism evidence="5 6">
    <name type="scientific">Pseudooceanicola atlanticus</name>
    <dbReference type="NCBI Taxonomy" id="1461694"/>
    <lineage>
        <taxon>Bacteria</taxon>
        <taxon>Pseudomonadati</taxon>
        <taxon>Pseudomonadota</taxon>
        <taxon>Alphaproteobacteria</taxon>
        <taxon>Rhodobacterales</taxon>
        <taxon>Paracoccaceae</taxon>
        <taxon>Pseudooceanicola</taxon>
    </lineage>
</organism>
<reference evidence="5 6" key="1">
    <citation type="journal article" date="2015" name="Antonie Van Leeuwenhoek">
        <title>Pseudooceanicola atlanticus gen. nov. sp. nov., isolated from surface seawater of the Atlantic Ocean and reclassification of Oceanicola batsensis, Oceanicola marinus, Oceanicola nitratireducens, Oceanicola nanhaiensis, Oceanicola antarcticus and Oceanicola flagellatus, as Pseudooceanicola batsensis comb. nov., Pseudooceanicola marinus comb. nov., Pseudooceanicola nitratireducens comb. nov., Pseudooceanicola nanhaiensis comb. nov., Pseudooceanicola antarcticus comb. nov., and Pseudooceanicola flagellatus comb. nov.</title>
        <authorList>
            <person name="Lai Q."/>
            <person name="Li G."/>
            <person name="Liu X."/>
            <person name="Du Y."/>
            <person name="Sun F."/>
            <person name="Shao Z."/>
        </authorList>
    </citation>
    <scope>NUCLEOTIDE SEQUENCE [LARGE SCALE GENOMIC DNA]</scope>
    <source>
        <strain evidence="5 6">22II-s11g</strain>
    </source>
</reference>
<dbReference type="NCBIfam" id="TIGR02283">
    <property type="entry name" value="MltB_2"/>
    <property type="match status" value="1"/>
</dbReference>
<dbReference type="InterPro" id="IPR031304">
    <property type="entry name" value="SLT_2"/>
</dbReference>
<comment type="caution">
    <text evidence="5">The sequence shown here is derived from an EMBL/GenBank/DDBJ whole genome shotgun (WGS) entry which is preliminary data.</text>
</comment>
<dbReference type="SUPFAM" id="SSF47090">
    <property type="entry name" value="PGBD-like"/>
    <property type="match status" value="1"/>
</dbReference>
<dbReference type="AlphaFoldDB" id="A0A0A0EHD1"/>
<dbReference type="InterPro" id="IPR043426">
    <property type="entry name" value="MltB-like"/>
</dbReference>
<feature type="compositionally biased region" description="Low complexity" evidence="1">
    <location>
        <begin position="51"/>
        <end position="64"/>
    </location>
</feature>
<dbReference type="InterPro" id="IPR011970">
    <property type="entry name" value="MltB_2"/>
</dbReference>
<evidence type="ECO:0000259" key="3">
    <source>
        <dbReference type="Pfam" id="PF01471"/>
    </source>
</evidence>
<dbReference type="EMBL" id="AQQX01000002">
    <property type="protein sequence ID" value="KGM49725.1"/>
    <property type="molecule type" value="Genomic_DNA"/>
</dbReference>
<protein>
    <submittedName>
        <fullName evidence="5">Murein transglycosylase</fullName>
    </submittedName>
</protein>
<dbReference type="Gene3D" id="1.10.530.10">
    <property type="match status" value="1"/>
</dbReference>
<evidence type="ECO:0000313" key="5">
    <source>
        <dbReference type="EMBL" id="KGM49725.1"/>
    </source>
</evidence>
<keyword evidence="6" id="KW-1185">Reference proteome</keyword>
<dbReference type="Proteomes" id="UP000030004">
    <property type="component" value="Unassembled WGS sequence"/>
</dbReference>
<accession>A0A0A0EHD1</accession>
<dbReference type="PANTHER" id="PTHR30163:SF8">
    <property type="entry name" value="LYTIC MUREIN TRANSGLYCOSYLASE"/>
    <property type="match status" value="1"/>
</dbReference>
<dbReference type="GO" id="GO:0009253">
    <property type="term" value="P:peptidoglycan catabolic process"/>
    <property type="evidence" value="ECO:0007669"/>
    <property type="project" value="TreeGrafter"/>
</dbReference>
<dbReference type="CDD" id="cd13399">
    <property type="entry name" value="Slt35-like"/>
    <property type="match status" value="1"/>
</dbReference>
<sequence>MRSFLSVTFASLTVLSTAASVVAEPVARSLRPLARPAALQTATPVAVTPVSNSSTTQSGATQSGDRAIAASIAGQVMAQLGTKPATQAEQPATRAASGAKVIRVAARTSLRPRVRPEGLLATSQSTSQSSAEVIQASNPAGFRNWVSGFRNRALAKGVSAQVFDRTFARVRYLPEVIKLDRRQSEFTKSTGEYLESAVSATRVTNGRKEARQHGRTLNAIEAHYGVDKNVVAAIWGMESAYGSYRGKTHIPSALATLAYDGRRGSFFEAQLVEVLKILQRGDTTSENMLGSWAGAMGHTQFIPTSYQAYAVDFTGDGRRDIWSDDPTDALASTAAYLNRMGWVRGMPWGAEVTLPAGFNFTLASGPRKMPSEWARLGVVPARGGSIPDYGSARLLLPAGAKGAAFLVFKNFDVIKRYNNSDAYAIGVGHLGDRISGDGPLRGSWPKGERALKRAERQELQTRLTRAGFSTGGVDGKIGPNTVAAIRGYQRAVGMEPDGHPSVALLTRLRR</sequence>
<feature type="domain" description="Transglycosylase SLT" evidence="4">
    <location>
        <begin position="142"/>
        <end position="432"/>
    </location>
</feature>
<feature type="chain" id="PRO_5001962186" evidence="2">
    <location>
        <begin position="24"/>
        <end position="510"/>
    </location>
</feature>
<evidence type="ECO:0000256" key="1">
    <source>
        <dbReference type="SAM" id="MobiDB-lite"/>
    </source>
</evidence>
<feature type="signal peptide" evidence="2">
    <location>
        <begin position="1"/>
        <end position="23"/>
    </location>
</feature>
<dbReference type="Pfam" id="PF13406">
    <property type="entry name" value="SLT_2"/>
    <property type="match status" value="1"/>
</dbReference>
<proteinExistence type="predicted"/>
<evidence type="ECO:0000313" key="6">
    <source>
        <dbReference type="Proteomes" id="UP000030004"/>
    </source>
</evidence>
<dbReference type="GO" id="GO:0008933">
    <property type="term" value="F:peptidoglycan lytic transglycosylase activity"/>
    <property type="evidence" value="ECO:0007669"/>
    <property type="project" value="TreeGrafter"/>
</dbReference>